<dbReference type="KEGG" id="mph:MLP_14880"/>
<evidence type="ECO:0000313" key="2">
    <source>
        <dbReference type="Proteomes" id="UP000007947"/>
    </source>
</evidence>
<dbReference type="STRING" id="1032480.MLP_14880"/>
<protein>
    <submittedName>
        <fullName evidence="1">Uncharacterized protein</fullName>
    </submittedName>
</protein>
<evidence type="ECO:0000313" key="1">
    <source>
        <dbReference type="EMBL" id="BAK34502.1"/>
    </source>
</evidence>
<reference evidence="1 2" key="1">
    <citation type="submission" date="2011-05" db="EMBL/GenBank/DDBJ databases">
        <title>Whole genome sequence of Microlunatus phosphovorus NM-1.</title>
        <authorList>
            <person name="Hosoyama A."/>
            <person name="Sasaki K."/>
            <person name="Harada T."/>
            <person name="Igarashi R."/>
            <person name="Kawakoshi A."/>
            <person name="Sasagawa M."/>
            <person name="Fukada J."/>
            <person name="Nakamura S."/>
            <person name="Katano Y."/>
            <person name="Hanada S."/>
            <person name="Kamagata Y."/>
            <person name="Nakamura N."/>
            <person name="Yamazaki S."/>
            <person name="Fujita N."/>
        </authorList>
    </citation>
    <scope>NUCLEOTIDE SEQUENCE [LARGE SCALE GENOMIC DNA]</scope>
    <source>
        <strain evidence="2">ATCC 700054 / DSM 10555 / JCM 9379 / NBRC 101784 / NCIMB 13414 / VKM Ac-1990 / NM-1</strain>
    </source>
</reference>
<organism evidence="1 2">
    <name type="scientific">Microlunatus phosphovorus (strain ATCC 700054 / DSM 10555 / JCM 9379 / NBRC 101784 / NCIMB 13414 / VKM Ac-1990 / NM-1)</name>
    <dbReference type="NCBI Taxonomy" id="1032480"/>
    <lineage>
        <taxon>Bacteria</taxon>
        <taxon>Bacillati</taxon>
        <taxon>Actinomycetota</taxon>
        <taxon>Actinomycetes</taxon>
        <taxon>Propionibacteriales</taxon>
        <taxon>Propionibacteriaceae</taxon>
        <taxon>Microlunatus</taxon>
    </lineage>
</organism>
<gene>
    <name evidence="1" type="ordered locus">MLP_14880</name>
</gene>
<name>F5XQK2_MICPN</name>
<dbReference type="EMBL" id="AP012204">
    <property type="protein sequence ID" value="BAK34502.1"/>
    <property type="molecule type" value="Genomic_DNA"/>
</dbReference>
<accession>F5XQK2</accession>
<proteinExistence type="predicted"/>
<dbReference type="Proteomes" id="UP000007947">
    <property type="component" value="Chromosome"/>
</dbReference>
<sequence length="53" mass="5856">MLDRDGLDAEVPPVRVGPGPNAGRITAIITEFWRQQAILPMMLDVRRDLLGAL</sequence>
<dbReference type="HOGENOM" id="CLU_3063503_0_0_11"/>
<dbReference type="AlphaFoldDB" id="F5XQK2"/>
<keyword evidence="2" id="KW-1185">Reference proteome</keyword>